<accession>A0A9D2HV19</accession>
<dbReference type="InterPro" id="IPR025049">
    <property type="entry name" value="Mfa-like_1"/>
</dbReference>
<dbReference type="EMBL" id="DWZE01000138">
    <property type="protein sequence ID" value="HJA84578.1"/>
    <property type="molecule type" value="Genomic_DNA"/>
</dbReference>
<protein>
    <submittedName>
        <fullName evidence="2">Fimbrillin family protein</fullName>
    </submittedName>
</protein>
<organism evidence="2 3">
    <name type="scientific">Candidatus Bacteroides intestinavium</name>
    <dbReference type="NCBI Taxonomy" id="2838469"/>
    <lineage>
        <taxon>Bacteria</taxon>
        <taxon>Pseudomonadati</taxon>
        <taxon>Bacteroidota</taxon>
        <taxon>Bacteroidia</taxon>
        <taxon>Bacteroidales</taxon>
        <taxon>Bacteroidaceae</taxon>
        <taxon>Bacteroides</taxon>
    </lineage>
</organism>
<feature type="domain" description="Fibrobacter succinogenes major paralogous" evidence="1">
    <location>
        <begin position="435"/>
        <end position="617"/>
    </location>
</feature>
<dbReference type="Proteomes" id="UP000823860">
    <property type="component" value="Unassembled WGS sequence"/>
</dbReference>
<comment type="caution">
    <text evidence="2">The sequence shown here is derived from an EMBL/GenBank/DDBJ whole genome shotgun (WGS) entry which is preliminary data.</text>
</comment>
<reference evidence="2" key="1">
    <citation type="journal article" date="2021" name="PeerJ">
        <title>Extensive microbial diversity within the chicken gut microbiome revealed by metagenomics and culture.</title>
        <authorList>
            <person name="Gilroy R."/>
            <person name="Ravi A."/>
            <person name="Getino M."/>
            <person name="Pursley I."/>
            <person name="Horton D.L."/>
            <person name="Alikhan N.F."/>
            <person name="Baker D."/>
            <person name="Gharbi K."/>
            <person name="Hall N."/>
            <person name="Watson M."/>
            <person name="Adriaenssens E.M."/>
            <person name="Foster-Nyarko E."/>
            <person name="Jarju S."/>
            <person name="Secka A."/>
            <person name="Antonio M."/>
            <person name="Oren A."/>
            <person name="Chaudhuri R.R."/>
            <person name="La Ragione R."/>
            <person name="Hildebrand F."/>
            <person name="Pallen M.J."/>
        </authorList>
    </citation>
    <scope>NUCLEOTIDE SEQUENCE</scope>
    <source>
        <strain evidence="2">ChiHecec1B25-7008</strain>
    </source>
</reference>
<name>A0A9D2HV19_9BACE</name>
<evidence type="ECO:0000259" key="1">
    <source>
        <dbReference type="Pfam" id="PF09603"/>
    </source>
</evidence>
<evidence type="ECO:0000313" key="3">
    <source>
        <dbReference type="Proteomes" id="UP000823860"/>
    </source>
</evidence>
<proteinExistence type="predicted"/>
<dbReference type="Pfam" id="PF13149">
    <property type="entry name" value="Mfa_like_1"/>
    <property type="match status" value="1"/>
</dbReference>
<reference evidence="2" key="2">
    <citation type="submission" date="2021-04" db="EMBL/GenBank/DDBJ databases">
        <authorList>
            <person name="Gilroy R."/>
        </authorList>
    </citation>
    <scope>NUCLEOTIDE SEQUENCE</scope>
    <source>
        <strain evidence="2">ChiHecec1B25-7008</strain>
    </source>
</reference>
<dbReference type="Pfam" id="PF09603">
    <property type="entry name" value="Fib_succ_major"/>
    <property type="match status" value="1"/>
</dbReference>
<evidence type="ECO:0000313" key="2">
    <source>
        <dbReference type="EMBL" id="HJA84578.1"/>
    </source>
</evidence>
<dbReference type="NCBIfam" id="TIGR02145">
    <property type="entry name" value="Fib_succ_major"/>
    <property type="match status" value="1"/>
</dbReference>
<dbReference type="Gene3D" id="2.60.40.2630">
    <property type="match status" value="1"/>
</dbReference>
<dbReference type="InterPro" id="IPR011871">
    <property type="entry name" value="Fib_succ_major"/>
</dbReference>
<dbReference type="Gene3D" id="2.60.40.2620">
    <property type="entry name" value="Fimbrillin-like"/>
    <property type="match status" value="1"/>
</dbReference>
<sequence length="618" mass="68666">MNEIETEVKESSVPITFSVQIEKSTTKVTNNAFDMGDEIGLYAMLAGKTISEERYIDNLLLTCGEKNTLTSKDPVFYPEGDNALDFVAYYPYQTEGAQEGTATIPVSIQADQSVDDAYSASDFMTASKEQVLSSEKSVSLNFNHCFTNLKINLVPVGDVLAEEMVQDNPRIVATGFYTRANYNFDKQIFTDFEGVSDVVPMGTWELDEETGNLVGKELILIPQALDGDQAFQMEWNGRVYTCPMPDLEQLDGNLQYELEIYAEESESHMLNGVVASIAEWPVSDEEIGGVETEEGASALHLSALSFERSNIYNVHMNGKEIAEICKEYLLSDEWATRAIVSYPLLADGTADLTQGTVLQLLDVDEDINGGTLRWDEVDNTFTYHEGELAPVQAVYFDEDGALCLEPPSSSVRVNVLTDMLYDSRDPLNIQQYSLVKIGTQYWMRENLKADRYVDGTELEEVWRLDGVAGYHKSETDGACFYSGEALLVEGKSICVDGWRIPSAEDWETLDAYIGGDVSLLKTGEWESLSGSGEVASAGNEAMMYIAPLGVWSCPDDEEANTNINRKKMAAFWTWDYDENTIPAETVFFIGEDNAVVNEATKTKGDSMYKGLSIRLIRN</sequence>
<dbReference type="CDD" id="cd13120">
    <property type="entry name" value="BF2867_like_N"/>
    <property type="match status" value="1"/>
</dbReference>
<dbReference type="AlphaFoldDB" id="A0A9D2HV19"/>
<dbReference type="InterPro" id="IPR042278">
    <property type="entry name" value="Mfa-like_1_N"/>
</dbReference>
<gene>
    <name evidence="2" type="ORF">H9785_11510</name>
</gene>